<gene>
    <name evidence="14" type="ORF">TRAPUB_1585</name>
</gene>
<dbReference type="AlphaFoldDB" id="A0A1M2VJ15"/>
<dbReference type="EMBL" id="MNAD01001168">
    <property type="protein sequence ID" value="OJT07562.1"/>
    <property type="molecule type" value="Genomic_DNA"/>
</dbReference>
<dbReference type="EC" id="2.5.1.59" evidence="3"/>
<dbReference type="PANTHER" id="PTHR11129:SF1">
    <property type="entry name" value="PROTEIN FARNESYLTRANSFERASE_GERANYLGERANYLTRANSFERASE TYPE-1 SUBUNIT ALPHA"/>
    <property type="match status" value="1"/>
</dbReference>
<protein>
    <recommendedName>
        <fullName evidence="9">Protein farnesyltransferase/geranylgeranyltransferase type-1 subunit alpha</fullName>
        <ecNumber evidence="4">2.5.1.58</ecNumber>
        <ecNumber evidence="3">2.5.1.59</ecNumber>
    </recommendedName>
    <alternativeName>
        <fullName evidence="12">CAAX farnesyltransferase subunit alpha</fullName>
    </alternativeName>
    <alternativeName>
        <fullName evidence="11">FTase-alpha</fullName>
    </alternativeName>
    <alternativeName>
        <fullName evidence="10">Ras proteins prenyltransferase subunit alpha</fullName>
    </alternativeName>
    <alternativeName>
        <fullName evidence="13">Type I protein geranyl-geranyltransferase subunit alpha</fullName>
    </alternativeName>
</protein>
<sequence length="334" mass="38665">MSDLLADDPEWADVVPISQYENVNPIAPIFYSEECPYAPNKDATDYFRAVVKTGEMSPRVLKLTETIIQMNPAHYTAWQHRYKTLIALRSDLEEELRLMDDIAKQFMKTYQVWHHRRLLLTAINSVDVAALELEFLRDVLEVDTKNYHTWSYRQWILAHFNNEARLWARERAYAEALLDADVRNNSAWHHRFFVVFASGVRLGDEDREQVRKRELAYVKEQIAVAPNNASAWNYLRGVLETTKTPFEELTSFVEPYTASQRPAPSEEVVDLDNPLPTEKAELPCVAALEFMADAYEKRGGDAVPKAVEIWKLLANEKDTMRKNGPRMNELNNTK</sequence>
<evidence type="ECO:0000256" key="2">
    <source>
        <dbReference type="ARBA" id="ARBA00006734"/>
    </source>
</evidence>
<dbReference type="STRING" id="154538.A0A1M2VJ15"/>
<comment type="cofactor">
    <cofactor evidence="1">
        <name>Mg(2+)</name>
        <dbReference type="ChEBI" id="CHEBI:18420"/>
    </cofactor>
</comment>
<dbReference type="Proteomes" id="UP000184267">
    <property type="component" value="Unassembled WGS sequence"/>
</dbReference>
<evidence type="ECO:0000256" key="3">
    <source>
        <dbReference type="ARBA" id="ARBA00012700"/>
    </source>
</evidence>
<comment type="caution">
    <text evidence="14">The sequence shown here is derived from an EMBL/GenBank/DDBJ whole genome shotgun (WGS) entry which is preliminary data.</text>
</comment>
<dbReference type="GO" id="GO:0004662">
    <property type="term" value="F:CAAX-protein geranylgeranyltransferase activity"/>
    <property type="evidence" value="ECO:0007669"/>
    <property type="project" value="UniProtKB-EC"/>
</dbReference>
<organism evidence="14 15">
    <name type="scientific">Trametes pubescens</name>
    <name type="common">White-rot fungus</name>
    <dbReference type="NCBI Taxonomy" id="154538"/>
    <lineage>
        <taxon>Eukaryota</taxon>
        <taxon>Fungi</taxon>
        <taxon>Dikarya</taxon>
        <taxon>Basidiomycota</taxon>
        <taxon>Agaricomycotina</taxon>
        <taxon>Agaricomycetes</taxon>
        <taxon>Polyporales</taxon>
        <taxon>Polyporaceae</taxon>
        <taxon>Trametes</taxon>
    </lineage>
</organism>
<evidence type="ECO:0000313" key="15">
    <source>
        <dbReference type="Proteomes" id="UP000184267"/>
    </source>
</evidence>
<dbReference type="PROSITE" id="PS51147">
    <property type="entry name" value="PFTA"/>
    <property type="match status" value="5"/>
</dbReference>
<comment type="similarity">
    <text evidence="2">Belongs to the protein prenyltransferase subunit alpha family.</text>
</comment>
<name>A0A1M2VJ15_TRAPU</name>
<evidence type="ECO:0000256" key="4">
    <source>
        <dbReference type="ARBA" id="ARBA00012702"/>
    </source>
</evidence>
<evidence type="ECO:0000313" key="14">
    <source>
        <dbReference type="EMBL" id="OJT07562.1"/>
    </source>
</evidence>
<dbReference type="GO" id="GO:0005965">
    <property type="term" value="C:protein farnesyltransferase complex"/>
    <property type="evidence" value="ECO:0007669"/>
    <property type="project" value="TreeGrafter"/>
</dbReference>
<dbReference type="OrthoDB" id="10255768at2759"/>
<dbReference type="InterPro" id="IPR002088">
    <property type="entry name" value="Prenyl_trans_a"/>
</dbReference>
<dbReference type="Pfam" id="PF01239">
    <property type="entry name" value="PPTA"/>
    <property type="match status" value="5"/>
</dbReference>
<dbReference type="GO" id="GO:0004660">
    <property type="term" value="F:protein farnesyltransferase activity"/>
    <property type="evidence" value="ECO:0007669"/>
    <property type="project" value="UniProtKB-EC"/>
</dbReference>
<dbReference type="Gene3D" id="1.25.40.120">
    <property type="entry name" value="Protein prenylyltransferase"/>
    <property type="match status" value="1"/>
</dbReference>
<evidence type="ECO:0000256" key="1">
    <source>
        <dbReference type="ARBA" id="ARBA00001946"/>
    </source>
</evidence>
<evidence type="ECO:0000256" key="8">
    <source>
        <dbReference type="ARBA" id="ARBA00022842"/>
    </source>
</evidence>
<keyword evidence="7" id="KW-0677">Repeat</keyword>
<keyword evidence="5" id="KW-0637">Prenyltransferase</keyword>
<evidence type="ECO:0000256" key="6">
    <source>
        <dbReference type="ARBA" id="ARBA00022679"/>
    </source>
</evidence>
<dbReference type="GO" id="GO:0005953">
    <property type="term" value="C:CAAX-protein geranylgeranyltransferase complex"/>
    <property type="evidence" value="ECO:0007669"/>
    <property type="project" value="TreeGrafter"/>
</dbReference>
<proteinExistence type="inferred from homology"/>
<dbReference type="SUPFAM" id="SSF48439">
    <property type="entry name" value="Protein prenylyltransferase"/>
    <property type="match status" value="1"/>
</dbReference>
<reference evidence="14 15" key="1">
    <citation type="submission" date="2016-10" db="EMBL/GenBank/DDBJ databases">
        <title>Genome sequence of the basidiomycete white-rot fungus Trametes pubescens.</title>
        <authorList>
            <person name="Makela M.R."/>
            <person name="Granchi Z."/>
            <person name="Peng M."/>
            <person name="De Vries R.P."/>
            <person name="Grigoriev I."/>
            <person name="Riley R."/>
            <person name="Hilden K."/>
        </authorList>
    </citation>
    <scope>NUCLEOTIDE SEQUENCE [LARGE SCALE GENOMIC DNA]</scope>
    <source>
        <strain evidence="14 15">FBCC735</strain>
    </source>
</reference>
<evidence type="ECO:0000256" key="9">
    <source>
        <dbReference type="ARBA" id="ARBA00040965"/>
    </source>
</evidence>
<keyword evidence="6 14" id="KW-0808">Transferase</keyword>
<dbReference type="EC" id="2.5.1.58" evidence="4"/>
<evidence type="ECO:0000256" key="13">
    <source>
        <dbReference type="ARBA" id="ARBA00043219"/>
    </source>
</evidence>
<dbReference type="PANTHER" id="PTHR11129">
    <property type="entry name" value="PROTEIN FARNESYLTRANSFERASE ALPHA SUBUNIT/RAB GERANYLGERANYL TRANSFERASE ALPHA SUBUNIT"/>
    <property type="match status" value="1"/>
</dbReference>
<accession>A0A1M2VJ15</accession>
<evidence type="ECO:0000256" key="11">
    <source>
        <dbReference type="ARBA" id="ARBA00042436"/>
    </source>
</evidence>
<dbReference type="OMA" id="VGALEWW"/>
<evidence type="ECO:0000256" key="10">
    <source>
        <dbReference type="ARBA" id="ARBA00041392"/>
    </source>
</evidence>
<evidence type="ECO:0000256" key="5">
    <source>
        <dbReference type="ARBA" id="ARBA00022602"/>
    </source>
</evidence>
<keyword evidence="8" id="KW-0460">Magnesium</keyword>
<evidence type="ECO:0000256" key="12">
    <source>
        <dbReference type="ARBA" id="ARBA00043086"/>
    </source>
</evidence>
<keyword evidence="15" id="KW-1185">Reference proteome</keyword>
<evidence type="ECO:0000256" key="7">
    <source>
        <dbReference type="ARBA" id="ARBA00022737"/>
    </source>
</evidence>